<comment type="similarity">
    <text evidence="1">Belongs to the RRP15 family.</text>
</comment>
<dbReference type="PANTHER" id="PTHR13245:SF14">
    <property type="entry name" value="RRP15-LIKE PROTEIN"/>
    <property type="match status" value="1"/>
</dbReference>
<feature type="compositionally biased region" description="Basic and acidic residues" evidence="2">
    <location>
        <begin position="37"/>
        <end position="60"/>
    </location>
</feature>
<reference evidence="3 4" key="1">
    <citation type="journal article" date="2013" name="PLoS Genet.">
        <title>The genome and development-dependent transcriptomes of Pyronema confluens: a window into fungal evolution.</title>
        <authorList>
            <person name="Traeger S."/>
            <person name="Altegoer F."/>
            <person name="Freitag M."/>
            <person name="Gabaldon T."/>
            <person name="Kempken F."/>
            <person name="Kumar A."/>
            <person name="Marcet-Houben M."/>
            <person name="Poggeler S."/>
            <person name="Stajich J.E."/>
            <person name="Nowrousian M."/>
        </authorList>
    </citation>
    <scope>NUCLEOTIDE SEQUENCE [LARGE SCALE GENOMIC DNA]</scope>
    <source>
        <strain evidence="4">CBS 100304</strain>
        <tissue evidence="3">Vegetative mycelium</tissue>
    </source>
</reference>
<dbReference type="GO" id="GO:0000470">
    <property type="term" value="P:maturation of LSU-rRNA"/>
    <property type="evidence" value="ECO:0007669"/>
    <property type="project" value="TreeGrafter"/>
</dbReference>
<feature type="region of interest" description="Disordered" evidence="2">
    <location>
        <begin position="1"/>
        <end position="159"/>
    </location>
</feature>
<feature type="compositionally biased region" description="Basic residues" evidence="2">
    <location>
        <begin position="1"/>
        <end position="12"/>
    </location>
</feature>
<gene>
    <name evidence="3" type="ORF">PCON_09881</name>
</gene>
<feature type="compositionally biased region" description="Acidic residues" evidence="2">
    <location>
        <begin position="74"/>
        <end position="97"/>
    </location>
</feature>
<dbReference type="GO" id="GO:0000460">
    <property type="term" value="P:maturation of 5.8S rRNA"/>
    <property type="evidence" value="ECO:0007669"/>
    <property type="project" value="TreeGrafter"/>
</dbReference>
<accession>U4LGL8</accession>
<sequence>MAPPRAQKKRKTAPTPMEEDTVVSPPTEIAAAETTETTDKVADEKPAADEKTTDDKAAKDDEPESDADDKYDTAESDSDMGDEVDEYDLDSGAESDDSISSLLESQATLNKKKRKRNDPESFSNSMSKILSSHLTKTARKDPVLVRAKQTKEHADDGKLEAKAKRVLKEELRKEKEKGRVRELVPQGDDQAAGKALERERALRSIARSGVAKLYNAVRAAQLKAEEAGREVKEMGMVGMGNREAKVTEMSKQGFLDLIQSSAK</sequence>
<evidence type="ECO:0000313" key="4">
    <source>
        <dbReference type="Proteomes" id="UP000018144"/>
    </source>
</evidence>
<dbReference type="Proteomes" id="UP000018144">
    <property type="component" value="Unassembled WGS sequence"/>
</dbReference>
<organism evidence="3 4">
    <name type="scientific">Pyronema omphalodes (strain CBS 100304)</name>
    <name type="common">Pyronema confluens</name>
    <dbReference type="NCBI Taxonomy" id="1076935"/>
    <lineage>
        <taxon>Eukaryota</taxon>
        <taxon>Fungi</taxon>
        <taxon>Dikarya</taxon>
        <taxon>Ascomycota</taxon>
        <taxon>Pezizomycotina</taxon>
        <taxon>Pezizomycetes</taxon>
        <taxon>Pezizales</taxon>
        <taxon>Pyronemataceae</taxon>
        <taxon>Pyronema</taxon>
    </lineage>
</organism>
<dbReference type="OMA" id="FVKQRFY"/>
<feature type="compositionally biased region" description="Polar residues" evidence="2">
    <location>
        <begin position="120"/>
        <end position="135"/>
    </location>
</feature>
<feature type="region of interest" description="Disordered" evidence="2">
    <location>
        <begin position="174"/>
        <end position="195"/>
    </location>
</feature>
<keyword evidence="4" id="KW-1185">Reference proteome</keyword>
<dbReference type="STRING" id="1076935.U4LGL8"/>
<evidence type="ECO:0000256" key="2">
    <source>
        <dbReference type="SAM" id="MobiDB-lite"/>
    </source>
</evidence>
<dbReference type="OrthoDB" id="20949at2759"/>
<dbReference type="AlphaFoldDB" id="U4LGL8"/>
<dbReference type="Pfam" id="PF07890">
    <property type="entry name" value="Rrp15p"/>
    <property type="match status" value="1"/>
</dbReference>
<feature type="compositionally biased region" description="Basic and acidic residues" evidence="2">
    <location>
        <begin position="138"/>
        <end position="159"/>
    </location>
</feature>
<evidence type="ECO:0000256" key="1">
    <source>
        <dbReference type="ARBA" id="ARBA00007462"/>
    </source>
</evidence>
<dbReference type="eggNOG" id="KOG2974">
    <property type="taxonomic scope" value="Eukaryota"/>
</dbReference>
<proteinExistence type="inferred from homology"/>
<name>U4LGL8_PYROM</name>
<dbReference type="PANTHER" id="PTHR13245">
    <property type="entry name" value="RRP15-LIKE PROTEIN"/>
    <property type="match status" value="1"/>
</dbReference>
<evidence type="ECO:0000313" key="3">
    <source>
        <dbReference type="EMBL" id="CCX31053.1"/>
    </source>
</evidence>
<dbReference type="GO" id="GO:0030687">
    <property type="term" value="C:preribosome, large subunit precursor"/>
    <property type="evidence" value="ECO:0007669"/>
    <property type="project" value="TreeGrafter"/>
</dbReference>
<protein>
    <submittedName>
        <fullName evidence="3">Similar to Ribosomal RNA-processing protein 15 acc. no. Q06511</fullName>
    </submittedName>
</protein>
<dbReference type="EMBL" id="HF935531">
    <property type="protein sequence ID" value="CCX31053.1"/>
    <property type="molecule type" value="Genomic_DNA"/>
</dbReference>
<dbReference type="InterPro" id="IPR012459">
    <property type="entry name" value="Rrp15"/>
</dbReference>